<proteinExistence type="predicted"/>
<dbReference type="Proteomes" id="UP000030758">
    <property type="component" value="Unassembled WGS sequence"/>
</dbReference>
<accession>A0A085MZD5</accession>
<organism evidence="2">
    <name type="scientific">Trichuris suis</name>
    <name type="common">pig whipworm</name>
    <dbReference type="NCBI Taxonomy" id="68888"/>
    <lineage>
        <taxon>Eukaryota</taxon>
        <taxon>Metazoa</taxon>
        <taxon>Ecdysozoa</taxon>
        <taxon>Nematoda</taxon>
        <taxon>Enoplea</taxon>
        <taxon>Dorylaimia</taxon>
        <taxon>Trichinellida</taxon>
        <taxon>Trichuridae</taxon>
        <taxon>Trichuris</taxon>
    </lineage>
</organism>
<dbReference type="EMBL" id="KL363186">
    <property type="protein sequence ID" value="KFD57865.1"/>
    <property type="molecule type" value="Genomic_DNA"/>
</dbReference>
<dbReference type="EMBL" id="KL367592">
    <property type="protein sequence ID" value="KFD62581.1"/>
    <property type="molecule type" value="Genomic_DNA"/>
</dbReference>
<sequence>MLIENDVQAYSKPHNHYFHWVRSCKDVSIYGYASRSSTVNMLKLATGKGYVWAFYLCSVECPLKDWRIICQLIGGADKNGRNSPVDQA</sequence>
<keyword evidence="3" id="KW-1185">Reference proteome</keyword>
<name>A0A085MZD5_9BILA</name>
<protein>
    <submittedName>
        <fullName evidence="2">Uncharacterized protein</fullName>
    </submittedName>
</protein>
<evidence type="ECO:0000313" key="1">
    <source>
        <dbReference type="EMBL" id="KFD57865.1"/>
    </source>
</evidence>
<dbReference type="AlphaFoldDB" id="A0A085MZD5"/>
<dbReference type="Proteomes" id="UP000030764">
    <property type="component" value="Unassembled WGS sequence"/>
</dbReference>
<gene>
    <name evidence="1" type="ORF">M513_01098</name>
    <name evidence="2" type="ORF">M514_01098</name>
</gene>
<reference evidence="2 3" key="1">
    <citation type="journal article" date="2014" name="Nat. Genet.">
        <title>Genome and transcriptome of the porcine whipworm Trichuris suis.</title>
        <authorList>
            <person name="Jex A.R."/>
            <person name="Nejsum P."/>
            <person name="Schwarz E.M."/>
            <person name="Hu L."/>
            <person name="Young N.D."/>
            <person name="Hall R.S."/>
            <person name="Korhonen P.K."/>
            <person name="Liao S."/>
            <person name="Thamsborg S."/>
            <person name="Xia J."/>
            <person name="Xu P."/>
            <person name="Wang S."/>
            <person name="Scheerlinck J.P."/>
            <person name="Hofmann A."/>
            <person name="Sternberg P.W."/>
            <person name="Wang J."/>
            <person name="Gasser R.B."/>
        </authorList>
    </citation>
    <scope>NUCLEOTIDE SEQUENCE [LARGE SCALE GENOMIC DNA]</scope>
    <source>
        <strain evidence="2">DCEP-RM93F</strain>
        <strain evidence="1">DCEP-RM93M</strain>
    </source>
</reference>
<evidence type="ECO:0000313" key="3">
    <source>
        <dbReference type="Proteomes" id="UP000030764"/>
    </source>
</evidence>
<evidence type="ECO:0000313" key="2">
    <source>
        <dbReference type="EMBL" id="KFD62581.1"/>
    </source>
</evidence>